<evidence type="ECO:0000256" key="2">
    <source>
        <dbReference type="SAM" id="SignalP"/>
    </source>
</evidence>
<dbReference type="RefSeq" id="WP_089400313.1">
    <property type="nucleotide sequence ID" value="NZ_FZOT01000011.1"/>
</dbReference>
<dbReference type="InterPro" id="IPR008972">
    <property type="entry name" value="Cupredoxin"/>
</dbReference>
<organism evidence="4 5">
    <name type="scientific">Noviherbaspirillum humi</name>
    <dbReference type="NCBI Taxonomy" id="1688639"/>
    <lineage>
        <taxon>Bacteria</taxon>
        <taxon>Pseudomonadati</taxon>
        <taxon>Pseudomonadota</taxon>
        <taxon>Betaproteobacteria</taxon>
        <taxon>Burkholderiales</taxon>
        <taxon>Oxalobacteraceae</taxon>
        <taxon>Noviherbaspirillum</taxon>
    </lineage>
</organism>
<evidence type="ECO:0000313" key="4">
    <source>
        <dbReference type="EMBL" id="SNT00615.1"/>
    </source>
</evidence>
<dbReference type="SUPFAM" id="SSF49503">
    <property type="entry name" value="Cupredoxins"/>
    <property type="match status" value="1"/>
</dbReference>
<evidence type="ECO:0000256" key="1">
    <source>
        <dbReference type="ARBA" id="ARBA00004418"/>
    </source>
</evidence>
<dbReference type="InterPro" id="IPR028096">
    <property type="entry name" value="EfeO_Cupredoxin"/>
</dbReference>
<evidence type="ECO:0000259" key="3">
    <source>
        <dbReference type="Pfam" id="PF13473"/>
    </source>
</evidence>
<dbReference type="AlphaFoldDB" id="A0A239J476"/>
<feature type="domain" description="EfeO-type cupredoxin-like" evidence="3">
    <location>
        <begin position="15"/>
        <end position="118"/>
    </location>
</feature>
<keyword evidence="2" id="KW-0732">Signal</keyword>
<gene>
    <name evidence="4" type="ORF">SAMN06265795_111111</name>
</gene>
<accession>A0A239J476</accession>
<protein>
    <submittedName>
        <fullName evidence="4">Cupredoxin-like domain-containing protein</fullName>
    </submittedName>
</protein>
<proteinExistence type="predicted"/>
<dbReference type="Proteomes" id="UP000198284">
    <property type="component" value="Unassembled WGS sequence"/>
</dbReference>
<keyword evidence="5" id="KW-1185">Reference proteome</keyword>
<dbReference type="GO" id="GO:0042597">
    <property type="term" value="C:periplasmic space"/>
    <property type="evidence" value="ECO:0007669"/>
    <property type="project" value="UniProtKB-SubCell"/>
</dbReference>
<sequence length="119" mass="12677">MASINKLSSLLLPLLAAGAFSAVAATSTAFAADPEVRISIQEHKFSPAEVKVPANQRVKLIVLNKDDTPEEFESSVLSVEKIIPGGNRATIFIGPLKPGRYPFMGEFHQSTAQGVVVAE</sequence>
<feature type="signal peptide" evidence="2">
    <location>
        <begin position="1"/>
        <end position="24"/>
    </location>
</feature>
<reference evidence="4 5" key="1">
    <citation type="submission" date="2017-06" db="EMBL/GenBank/DDBJ databases">
        <authorList>
            <person name="Kim H.J."/>
            <person name="Triplett B.A."/>
        </authorList>
    </citation>
    <scope>NUCLEOTIDE SEQUENCE [LARGE SCALE GENOMIC DNA]</scope>
    <source>
        <strain evidence="4 5">U15</strain>
    </source>
</reference>
<evidence type="ECO:0000313" key="5">
    <source>
        <dbReference type="Proteomes" id="UP000198284"/>
    </source>
</evidence>
<dbReference type="Pfam" id="PF13473">
    <property type="entry name" value="Cupredoxin_1"/>
    <property type="match status" value="1"/>
</dbReference>
<dbReference type="EMBL" id="FZOT01000011">
    <property type="protein sequence ID" value="SNT00615.1"/>
    <property type="molecule type" value="Genomic_DNA"/>
</dbReference>
<name>A0A239J476_9BURK</name>
<comment type="subcellular location">
    <subcellularLocation>
        <location evidence="1">Periplasm</location>
    </subcellularLocation>
</comment>
<dbReference type="OrthoDB" id="5958460at2"/>
<dbReference type="Gene3D" id="2.60.40.420">
    <property type="entry name" value="Cupredoxins - blue copper proteins"/>
    <property type="match status" value="1"/>
</dbReference>
<feature type="chain" id="PRO_5012172968" evidence="2">
    <location>
        <begin position="25"/>
        <end position="119"/>
    </location>
</feature>